<proteinExistence type="predicted"/>
<keyword evidence="1" id="KW-0511">Multifunctional enzyme</keyword>
<dbReference type="InterPro" id="IPR050951">
    <property type="entry name" value="Retrovirus_Pol_polyprotein"/>
</dbReference>
<dbReference type="Gene3D" id="3.10.10.10">
    <property type="entry name" value="HIV Type 1 Reverse Transcriptase, subunit A, domain 1"/>
    <property type="match status" value="1"/>
</dbReference>
<dbReference type="EMBL" id="RCMG01000571">
    <property type="protein sequence ID" value="KAG2851977.1"/>
    <property type="molecule type" value="Genomic_DNA"/>
</dbReference>
<dbReference type="Proteomes" id="UP000735874">
    <property type="component" value="Unassembled WGS sequence"/>
</dbReference>
<dbReference type="PROSITE" id="PS50878">
    <property type="entry name" value="RT_POL"/>
    <property type="match status" value="1"/>
</dbReference>
<dbReference type="Pfam" id="PF00078">
    <property type="entry name" value="RVT_1"/>
    <property type="match status" value="1"/>
</dbReference>
<dbReference type="PANTHER" id="PTHR37984">
    <property type="entry name" value="PROTEIN CBG26694"/>
    <property type="match status" value="1"/>
</dbReference>
<dbReference type="PANTHER" id="PTHR37984:SF5">
    <property type="entry name" value="PROTEIN NYNRIN-LIKE"/>
    <property type="match status" value="1"/>
</dbReference>
<dbReference type="Proteomes" id="UP000760860">
    <property type="component" value="Unassembled WGS sequence"/>
</dbReference>
<gene>
    <name evidence="3" type="ORF">PC113_g15446</name>
    <name evidence="4" type="ORF">PC115_g14880</name>
    <name evidence="5" type="ORF">PC118_g16174</name>
    <name evidence="6" type="ORF">PC129_g14960</name>
</gene>
<evidence type="ECO:0000313" key="3">
    <source>
        <dbReference type="EMBL" id="KAG2851977.1"/>
    </source>
</evidence>
<comment type="caution">
    <text evidence="3">The sequence shown here is derived from an EMBL/GenBank/DDBJ whole genome shotgun (WGS) entry which is preliminary data.</text>
</comment>
<dbReference type="Proteomes" id="UP000697107">
    <property type="component" value="Unassembled WGS sequence"/>
</dbReference>
<dbReference type="GO" id="GO:0004519">
    <property type="term" value="F:endonuclease activity"/>
    <property type="evidence" value="ECO:0007669"/>
    <property type="project" value="UniProtKB-KW"/>
</dbReference>
<dbReference type="Proteomes" id="UP000774804">
    <property type="component" value="Unassembled WGS sequence"/>
</dbReference>
<sequence length="594" mass="67498">MGWMRFAKDLYDGCIEQICILSDLERMKSKAEKLRQLHAASTTESVLTLSAKTKKERFDGQSWDSLKTSPFYDVLREHKDVLPDEIPAELPQDKGIQHEIDLVPGTKYCVTRQWPLPRDQVKAIDDFFESRRQAGQVRESKSPHSAPTFCVKKPQGGWRIVHAYYKLNYATIPAQTPIPRKDVIIDSMAKTTIYSALDLRDGFYQILMRESDIGLTAVSDPSGILWEWLVMPQGLTNAPATFNRCVTHLLRSVRDFAPSYFDDVFVHSPAVNGKTDVEVHKEHLRKLLGLMRKHKLHANLKKCIFGASEIPILGCLVGKNGVRPDPEEYVENYADKICPLSQLLKKEAEWKWTAECQQAFDAFKQGLTEAPILAVAGQDRPFHVLCDAFDFAIGCALMQHDHEGRDRVVYYQSRQLKPAERNYPVHDKELLAMKYALAKLRVYLLGSGPFVVYADHASLRTAVKSPHISQRMARWLSFFAEYDFRVEYKPGRLNVVADALSHRPDYAVKTADDNRIGVERMSAPSSSLIDDVKAAYASDADAKQLLSYASAPYDEARRKLAPHLRSRAHRYRVHEGLLLYSSVDDDADRIAERS</sequence>
<reference evidence="3" key="1">
    <citation type="submission" date="2018-10" db="EMBL/GenBank/DDBJ databases">
        <title>Effector identification in a new, highly contiguous assembly of the strawberry crown rot pathogen Phytophthora cactorum.</title>
        <authorList>
            <person name="Armitage A.D."/>
            <person name="Nellist C.F."/>
            <person name="Bates H."/>
            <person name="Vickerstaff R.J."/>
            <person name="Harrison R.J."/>
        </authorList>
    </citation>
    <scope>NUCLEOTIDE SEQUENCE</scope>
    <source>
        <strain evidence="3">15-7</strain>
        <strain evidence="4">4032</strain>
        <strain evidence="5">P415</strain>
        <strain evidence="6">P421</strain>
    </source>
</reference>
<dbReference type="Pfam" id="PF17919">
    <property type="entry name" value="RT_RNaseH_2"/>
    <property type="match status" value="1"/>
</dbReference>
<dbReference type="EMBL" id="RCML01000658">
    <property type="protein sequence ID" value="KAG2971658.1"/>
    <property type="molecule type" value="Genomic_DNA"/>
</dbReference>
<dbReference type="GO" id="GO:0016787">
    <property type="term" value="F:hydrolase activity"/>
    <property type="evidence" value="ECO:0007669"/>
    <property type="project" value="UniProtKB-KW"/>
</dbReference>
<dbReference type="EMBL" id="RCMV01000667">
    <property type="protein sequence ID" value="KAG3214121.1"/>
    <property type="molecule type" value="Genomic_DNA"/>
</dbReference>
<dbReference type="CDD" id="cd09274">
    <property type="entry name" value="RNase_HI_RT_Ty3"/>
    <property type="match status" value="1"/>
</dbReference>
<dbReference type="InterPro" id="IPR000477">
    <property type="entry name" value="RT_dom"/>
</dbReference>
<dbReference type="SUPFAM" id="SSF56672">
    <property type="entry name" value="DNA/RNA polymerases"/>
    <property type="match status" value="1"/>
</dbReference>
<dbReference type="CDD" id="cd01647">
    <property type="entry name" value="RT_LTR"/>
    <property type="match status" value="1"/>
</dbReference>
<evidence type="ECO:0000313" key="6">
    <source>
        <dbReference type="EMBL" id="KAG3214121.1"/>
    </source>
</evidence>
<feature type="domain" description="Reverse transcriptase" evidence="2">
    <location>
        <begin position="132"/>
        <end position="317"/>
    </location>
</feature>
<dbReference type="FunFam" id="3.10.20.370:FF:000001">
    <property type="entry name" value="Retrovirus-related Pol polyprotein from transposon 17.6-like protein"/>
    <property type="match status" value="1"/>
</dbReference>
<dbReference type="InterPro" id="IPR043128">
    <property type="entry name" value="Rev_trsase/Diguanyl_cyclase"/>
</dbReference>
<dbReference type="VEuPathDB" id="FungiDB:PC110_g20619"/>
<accession>A0A8T0YU48</accession>
<dbReference type="InterPro" id="IPR041577">
    <property type="entry name" value="RT_RNaseH_2"/>
</dbReference>
<protein>
    <recommendedName>
        <fullName evidence="2">Reverse transcriptase domain-containing protein</fullName>
    </recommendedName>
</protein>
<dbReference type="AlphaFoldDB" id="A0A8T0YU48"/>
<organism evidence="3 7">
    <name type="scientific">Phytophthora cactorum</name>
    <dbReference type="NCBI Taxonomy" id="29920"/>
    <lineage>
        <taxon>Eukaryota</taxon>
        <taxon>Sar</taxon>
        <taxon>Stramenopiles</taxon>
        <taxon>Oomycota</taxon>
        <taxon>Peronosporomycetes</taxon>
        <taxon>Peronosporales</taxon>
        <taxon>Peronosporaceae</taxon>
        <taxon>Phytophthora</taxon>
    </lineage>
</organism>
<dbReference type="EMBL" id="RCMI01000584">
    <property type="protein sequence ID" value="KAG2904683.1"/>
    <property type="molecule type" value="Genomic_DNA"/>
</dbReference>
<dbReference type="Gene3D" id="3.30.70.270">
    <property type="match status" value="2"/>
</dbReference>
<dbReference type="InterPro" id="IPR043502">
    <property type="entry name" value="DNA/RNA_pol_sf"/>
</dbReference>
<evidence type="ECO:0000259" key="2">
    <source>
        <dbReference type="PROSITE" id="PS50878"/>
    </source>
</evidence>
<name>A0A8T0YU48_9STRA</name>
<evidence type="ECO:0000313" key="7">
    <source>
        <dbReference type="Proteomes" id="UP000735874"/>
    </source>
</evidence>
<evidence type="ECO:0000313" key="4">
    <source>
        <dbReference type="EMBL" id="KAG2904683.1"/>
    </source>
</evidence>
<evidence type="ECO:0000313" key="5">
    <source>
        <dbReference type="EMBL" id="KAG2971658.1"/>
    </source>
</evidence>
<evidence type="ECO:0000256" key="1">
    <source>
        <dbReference type="ARBA" id="ARBA00023268"/>
    </source>
</evidence>
<dbReference type="GO" id="GO:0003964">
    <property type="term" value="F:RNA-directed DNA polymerase activity"/>
    <property type="evidence" value="ECO:0007669"/>
    <property type="project" value="UniProtKB-KW"/>
</dbReference>